<evidence type="ECO:0000313" key="1">
    <source>
        <dbReference type="EMBL" id="CAA9350027.1"/>
    </source>
</evidence>
<proteinExistence type="predicted"/>
<gene>
    <name evidence="1" type="ORF">AVDCRST_MAG93-7069</name>
</gene>
<dbReference type="AlphaFoldDB" id="A0A6J4M4U6"/>
<name>A0A6J4M4U6_9CHLR</name>
<sequence>MPNATSQVTNGRGLATTKIAGEIVHRDNDSEWSSLITSGTGSD</sequence>
<dbReference type="EMBL" id="CADCTR010002387">
    <property type="protein sequence ID" value="CAA9350027.1"/>
    <property type="molecule type" value="Genomic_DNA"/>
</dbReference>
<protein>
    <submittedName>
        <fullName evidence="1">Uncharacterized protein</fullName>
    </submittedName>
</protein>
<accession>A0A6J4M4U6</accession>
<organism evidence="1">
    <name type="scientific">uncultured Chloroflexia bacterium</name>
    <dbReference type="NCBI Taxonomy" id="1672391"/>
    <lineage>
        <taxon>Bacteria</taxon>
        <taxon>Bacillati</taxon>
        <taxon>Chloroflexota</taxon>
        <taxon>Chloroflexia</taxon>
        <taxon>environmental samples</taxon>
    </lineage>
</organism>
<reference evidence="1" key="1">
    <citation type="submission" date="2020-02" db="EMBL/GenBank/DDBJ databases">
        <authorList>
            <person name="Meier V. D."/>
        </authorList>
    </citation>
    <scope>NUCLEOTIDE SEQUENCE</scope>
    <source>
        <strain evidence="1">AVDCRST_MAG93</strain>
    </source>
</reference>